<evidence type="ECO:0000256" key="5">
    <source>
        <dbReference type="ARBA" id="ARBA00022737"/>
    </source>
</evidence>
<evidence type="ECO:0000313" key="9">
    <source>
        <dbReference type="EMBL" id="CEK65846.1"/>
    </source>
</evidence>
<evidence type="ECO:0000256" key="3">
    <source>
        <dbReference type="ARBA" id="ARBA00022574"/>
    </source>
</evidence>
<organism evidence="9">
    <name type="scientific">Arion vulgaris</name>
    <dbReference type="NCBI Taxonomy" id="1028688"/>
    <lineage>
        <taxon>Eukaryota</taxon>
        <taxon>Metazoa</taxon>
        <taxon>Spiralia</taxon>
        <taxon>Lophotrochozoa</taxon>
        <taxon>Mollusca</taxon>
        <taxon>Gastropoda</taxon>
        <taxon>Heterobranchia</taxon>
        <taxon>Euthyneura</taxon>
        <taxon>Panpulmonata</taxon>
        <taxon>Eupulmonata</taxon>
        <taxon>Stylommatophora</taxon>
        <taxon>Helicina</taxon>
        <taxon>Arionoidea</taxon>
        <taxon>Arionidae</taxon>
        <taxon>Arion</taxon>
    </lineage>
</organism>
<evidence type="ECO:0000256" key="2">
    <source>
        <dbReference type="ARBA" id="ARBA00022490"/>
    </source>
</evidence>
<feature type="repeat" description="WD" evidence="8">
    <location>
        <begin position="1"/>
        <end position="31"/>
    </location>
</feature>
<dbReference type="PROSITE" id="PS00678">
    <property type="entry name" value="WD_REPEATS_1"/>
    <property type="match status" value="1"/>
</dbReference>
<evidence type="ECO:0000256" key="1">
    <source>
        <dbReference type="ARBA" id="ARBA00004496"/>
    </source>
</evidence>
<name>A0A0B6ZDB5_9EUPU</name>
<protein>
    <recommendedName>
        <fullName evidence="7">tRNA (34-2'-O)-methyltransferase regulator WDR6</fullName>
    </recommendedName>
</protein>
<feature type="non-terminal residue" evidence="9">
    <location>
        <position position="172"/>
    </location>
</feature>
<feature type="non-terminal residue" evidence="9">
    <location>
        <position position="1"/>
    </location>
</feature>
<dbReference type="GO" id="GO:0005737">
    <property type="term" value="C:cytoplasm"/>
    <property type="evidence" value="ECO:0007669"/>
    <property type="project" value="UniProtKB-SubCell"/>
</dbReference>
<dbReference type="InterPro" id="IPR051973">
    <property type="entry name" value="tRNA_Anticodon_Mtase-Reg"/>
</dbReference>
<dbReference type="InterPro" id="IPR036322">
    <property type="entry name" value="WD40_repeat_dom_sf"/>
</dbReference>
<dbReference type="Pfam" id="PF00400">
    <property type="entry name" value="WD40"/>
    <property type="match status" value="3"/>
</dbReference>
<dbReference type="Gene3D" id="2.130.10.10">
    <property type="entry name" value="YVTN repeat-like/Quinoprotein amine dehydrogenase"/>
    <property type="match status" value="1"/>
</dbReference>
<accession>A0A0B6ZDB5</accession>
<sequence length="172" mass="19843">QGVIFSIRYHENLQRLCSVSDDRSIRMWQLSFLNGTLKEPGPEDWRCVKSDLLLMLYGHSARVWDVVLTTNYFASVGEDAICCIWNYAGNILHKFKGHKGRNIWGLATSENEKFVLTGGGDGSIRMWEIHQEKTNKTVQRIVTVPQSHIPNPDYFPRIVKMLNFDLILIMMN</sequence>
<comment type="similarity">
    <text evidence="6">Belongs to the WD repeat WDR6 family.</text>
</comment>
<feature type="repeat" description="WD" evidence="8">
    <location>
        <begin position="103"/>
        <end position="137"/>
    </location>
</feature>
<dbReference type="GO" id="GO:0030488">
    <property type="term" value="P:tRNA methylation"/>
    <property type="evidence" value="ECO:0007669"/>
    <property type="project" value="TreeGrafter"/>
</dbReference>
<keyword evidence="5" id="KW-0677">Repeat</keyword>
<dbReference type="SUPFAM" id="SSF50978">
    <property type="entry name" value="WD40 repeat-like"/>
    <property type="match status" value="1"/>
</dbReference>
<comment type="subcellular location">
    <subcellularLocation>
        <location evidence="1">Cytoplasm</location>
    </subcellularLocation>
</comment>
<dbReference type="PANTHER" id="PTHR14344:SF3">
    <property type="entry name" value="WD REPEAT-CONTAINING PROTEIN 6"/>
    <property type="match status" value="1"/>
</dbReference>
<dbReference type="SMART" id="SM00320">
    <property type="entry name" value="WD40"/>
    <property type="match status" value="3"/>
</dbReference>
<dbReference type="PROSITE" id="PS50082">
    <property type="entry name" value="WD_REPEATS_2"/>
    <property type="match status" value="2"/>
</dbReference>
<dbReference type="InterPro" id="IPR019775">
    <property type="entry name" value="WD40_repeat_CS"/>
</dbReference>
<proteinExistence type="inferred from homology"/>
<reference evidence="9" key="1">
    <citation type="submission" date="2014-12" db="EMBL/GenBank/DDBJ databases">
        <title>Insight into the proteome of Arion vulgaris.</title>
        <authorList>
            <person name="Aradska J."/>
            <person name="Bulat T."/>
            <person name="Smidak R."/>
            <person name="Sarate P."/>
            <person name="Gangsoo J."/>
            <person name="Sialana F."/>
            <person name="Bilban M."/>
            <person name="Lubec G."/>
        </authorList>
    </citation>
    <scope>NUCLEOTIDE SEQUENCE</scope>
    <source>
        <tissue evidence="9">Skin</tissue>
    </source>
</reference>
<evidence type="ECO:0000256" key="7">
    <source>
        <dbReference type="ARBA" id="ARBA00040154"/>
    </source>
</evidence>
<keyword evidence="3 8" id="KW-0853">WD repeat</keyword>
<evidence type="ECO:0000256" key="8">
    <source>
        <dbReference type="PROSITE-ProRule" id="PRU00221"/>
    </source>
</evidence>
<dbReference type="AlphaFoldDB" id="A0A0B6ZDB5"/>
<dbReference type="PANTHER" id="PTHR14344">
    <property type="entry name" value="WD REPEAT PROTEIN"/>
    <property type="match status" value="1"/>
</dbReference>
<keyword evidence="2" id="KW-0963">Cytoplasm</keyword>
<dbReference type="EMBL" id="HACG01018981">
    <property type="protein sequence ID" value="CEK65846.1"/>
    <property type="molecule type" value="Transcribed_RNA"/>
</dbReference>
<evidence type="ECO:0000256" key="4">
    <source>
        <dbReference type="ARBA" id="ARBA00022694"/>
    </source>
</evidence>
<dbReference type="InterPro" id="IPR001680">
    <property type="entry name" value="WD40_rpt"/>
</dbReference>
<evidence type="ECO:0000256" key="6">
    <source>
        <dbReference type="ARBA" id="ARBA00038255"/>
    </source>
</evidence>
<dbReference type="InterPro" id="IPR015943">
    <property type="entry name" value="WD40/YVTN_repeat-like_dom_sf"/>
</dbReference>
<gene>
    <name evidence="9" type="primary">ORF56483</name>
</gene>
<keyword evidence="4" id="KW-0819">tRNA processing</keyword>